<protein>
    <recommendedName>
        <fullName evidence="5">PARP catalytic domain-containing protein</fullName>
    </recommendedName>
</protein>
<accession>A0A9P1FXH0</accession>
<feature type="compositionally biased region" description="Basic residues" evidence="1">
    <location>
        <begin position="355"/>
        <end position="367"/>
    </location>
</feature>
<sequence length="377" mass="42959">MSELTPKPTGPLNYEEIRLARELLLRALSHGQMEIWTPIVEELGKNQGPASQTSQASKAEWIPRVVCGKLETGTLRGSRKRKFEKTVAAAEASRKDKVLLWRKFARGKGKQAWPKVHRVNFAQLKGWLKARRLFDCFALRRLKRTDFADMRLSLAAGVRILWGSYRNVTAPVSAETSGWLPAYHGTWFYGLWSILHHGIFLESTNEGRGHEFWAPGVYVTRRFETAREYARPHQLFSDGTFYRCVVKVRYNPQEVRKQRSKGGDQVVVPSCAVVIEGVFFCANDPPTKGEERFEDWQDELEVIPYGIERFGIDEKIELERDCAGQKDDELQEERRGTAAQTSPEKLLSADLPCQPKRRARRARRAQRRAGGGTGDVG</sequence>
<evidence type="ECO:0008006" key="5">
    <source>
        <dbReference type="Google" id="ProtNLM"/>
    </source>
</evidence>
<dbReference type="EMBL" id="CAMXCT020001806">
    <property type="protein sequence ID" value="CAL1146619.1"/>
    <property type="molecule type" value="Genomic_DNA"/>
</dbReference>
<evidence type="ECO:0000313" key="3">
    <source>
        <dbReference type="EMBL" id="CAL4780556.1"/>
    </source>
</evidence>
<dbReference type="EMBL" id="CAMXCT010001806">
    <property type="protein sequence ID" value="CAI3993244.1"/>
    <property type="molecule type" value="Genomic_DNA"/>
</dbReference>
<evidence type="ECO:0000313" key="2">
    <source>
        <dbReference type="EMBL" id="CAI3993244.1"/>
    </source>
</evidence>
<comment type="caution">
    <text evidence="2">The sequence shown here is derived from an EMBL/GenBank/DDBJ whole genome shotgun (WGS) entry which is preliminary data.</text>
</comment>
<evidence type="ECO:0000313" key="4">
    <source>
        <dbReference type="Proteomes" id="UP001152797"/>
    </source>
</evidence>
<reference evidence="2" key="1">
    <citation type="submission" date="2022-10" db="EMBL/GenBank/DDBJ databases">
        <authorList>
            <person name="Chen Y."/>
            <person name="Dougan E. K."/>
            <person name="Chan C."/>
            <person name="Rhodes N."/>
            <person name="Thang M."/>
        </authorList>
    </citation>
    <scope>NUCLEOTIDE SEQUENCE</scope>
</reference>
<name>A0A9P1FXH0_9DINO</name>
<gene>
    <name evidence="2" type="ORF">C1SCF055_LOCUS20012</name>
</gene>
<dbReference type="AlphaFoldDB" id="A0A9P1FXH0"/>
<keyword evidence="4" id="KW-1185">Reference proteome</keyword>
<dbReference type="SUPFAM" id="SSF56399">
    <property type="entry name" value="ADP-ribosylation"/>
    <property type="match status" value="1"/>
</dbReference>
<reference evidence="3 4" key="2">
    <citation type="submission" date="2024-05" db="EMBL/GenBank/DDBJ databases">
        <authorList>
            <person name="Chen Y."/>
            <person name="Shah S."/>
            <person name="Dougan E. K."/>
            <person name="Thang M."/>
            <person name="Chan C."/>
        </authorList>
    </citation>
    <scope>NUCLEOTIDE SEQUENCE [LARGE SCALE GENOMIC DNA]</scope>
</reference>
<proteinExistence type="predicted"/>
<dbReference type="Proteomes" id="UP001152797">
    <property type="component" value="Unassembled WGS sequence"/>
</dbReference>
<feature type="compositionally biased region" description="Basic and acidic residues" evidence="1">
    <location>
        <begin position="323"/>
        <end position="336"/>
    </location>
</feature>
<feature type="region of interest" description="Disordered" evidence="1">
    <location>
        <begin position="323"/>
        <end position="377"/>
    </location>
</feature>
<evidence type="ECO:0000256" key="1">
    <source>
        <dbReference type="SAM" id="MobiDB-lite"/>
    </source>
</evidence>
<dbReference type="EMBL" id="CAMXCT030001806">
    <property type="protein sequence ID" value="CAL4780556.1"/>
    <property type="molecule type" value="Genomic_DNA"/>
</dbReference>
<organism evidence="2">
    <name type="scientific">Cladocopium goreaui</name>
    <dbReference type="NCBI Taxonomy" id="2562237"/>
    <lineage>
        <taxon>Eukaryota</taxon>
        <taxon>Sar</taxon>
        <taxon>Alveolata</taxon>
        <taxon>Dinophyceae</taxon>
        <taxon>Suessiales</taxon>
        <taxon>Symbiodiniaceae</taxon>
        <taxon>Cladocopium</taxon>
    </lineage>
</organism>
<dbReference type="OrthoDB" id="442057at2759"/>